<gene>
    <name evidence="2" type="ORF">Prum_097740</name>
</gene>
<dbReference type="Proteomes" id="UP000482960">
    <property type="component" value="Unassembled WGS sequence"/>
</dbReference>
<comment type="caution">
    <text evidence="2">The sequence shown here is derived from an EMBL/GenBank/DDBJ whole genome shotgun (WGS) entry which is preliminary data.</text>
</comment>
<feature type="transmembrane region" description="Helical" evidence="1">
    <location>
        <begin position="88"/>
        <end position="113"/>
    </location>
</feature>
<keyword evidence="1" id="KW-0472">Membrane</keyword>
<dbReference type="AlphaFoldDB" id="A0A6V8LFT8"/>
<keyword evidence="1" id="KW-0812">Transmembrane</keyword>
<feature type="transmembrane region" description="Helical" evidence="1">
    <location>
        <begin position="12"/>
        <end position="30"/>
    </location>
</feature>
<feature type="transmembrane region" description="Helical" evidence="1">
    <location>
        <begin position="50"/>
        <end position="67"/>
    </location>
</feature>
<feature type="transmembrane region" description="Helical" evidence="1">
    <location>
        <begin position="194"/>
        <end position="215"/>
    </location>
</feature>
<evidence type="ECO:0000313" key="3">
    <source>
        <dbReference type="Proteomes" id="UP000482960"/>
    </source>
</evidence>
<keyword evidence="1" id="KW-1133">Transmembrane helix</keyword>
<proteinExistence type="predicted"/>
<sequence>MWRHEVRRTGRAALLAPPLVAGLVVAVTLANGTAGAESEAMRNLFNSVEMAMPLVAGIGAASLIGRDPAAELHLTLPTPYRATLVRRLAIAVGWTALVAVLIVAVLVVTGWWARWPEAHGAFVGQLVWLAPTLWLAAAGFLAGAVFRGPAPASGLVAVLWILQQLFAGGWQEHQWSRLLYLFATTRGTVPGDWLANRLTLVATGVALGYAGWLLVGRAERLIGEEAE</sequence>
<reference evidence="2 3" key="1">
    <citation type="submission" date="2020-03" db="EMBL/GenBank/DDBJ databases">
        <title>Whole genome shotgun sequence of Phytohabitans rumicis NBRC 108638.</title>
        <authorList>
            <person name="Komaki H."/>
            <person name="Tamura T."/>
        </authorList>
    </citation>
    <scope>NUCLEOTIDE SEQUENCE [LARGE SCALE GENOMIC DNA]</scope>
    <source>
        <strain evidence="2 3">NBRC 108638</strain>
    </source>
</reference>
<organism evidence="2 3">
    <name type="scientific">Phytohabitans rumicis</name>
    <dbReference type="NCBI Taxonomy" id="1076125"/>
    <lineage>
        <taxon>Bacteria</taxon>
        <taxon>Bacillati</taxon>
        <taxon>Actinomycetota</taxon>
        <taxon>Actinomycetes</taxon>
        <taxon>Micromonosporales</taxon>
        <taxon>Micromonosporaceae</taxon>
    </lineage>
</organism>
<accession>A0A6V8LFT8</accession>
<protein>
    <submittedName>
        <fullName evidence="2">Uncharacterized protein</fullName>
    </submittedName>
</protein>
<evidence type="ECO:0000256" key="1">
    <source>
        <dbReference type="SAM" id="Phobius"/>
    </source>
</evidence>
<evidence type="ECO:0000313" key="2">
    <source>
        <dbReference type="EMBL" id="GFJ96132.1"/>
    </source>
</evidence>
<feature type="transmembrane region" description="Helical" evidence="1">
    <location>
        <begin position="152"/>
        <end position="170"/>
    </location>
</feature>
<name>A0A6V8LFT8_9ACTN</name>
<reference evidence="2 3" key="2">
    <citation type="submission" date="2020-03" db="EMBL/GenBank/DDBJ databases">
        <authorList>
            <person name="Ichikawa N."/>
            <person name="Kimura A."/>
            <person name="Kitahashi Y."/>
            <person name="Uohara A."/>
        </authorList>
    </citation>
    <scope>NUCLEOTIDE SEQUENCE [LARGE SCALE GENOMIC DNA]</scope>
    <source>
        <strain evidence="2 3">NBRC 108638</strain>
    </source>
</reference>
<dbReference type="EMBL" id="BLPG01000002">
    <property type="protein sequence ID" value="GFJ96132.1"/>
    <property type="molecule type" value="Genomic_DNA"/>
</dbReference>
<feature type="transmembrane region" description="Helical" evidence="1">
    <location>
        <begin position="125"/>
        <end position="145"/>
    </location>
</feature>
<keyword evidence="3" id="KW-1185">Reference proteome</keyword>